<evidence type="ECO:0000259" key="2">
    <source>
        <dbReference type="Pfam" id="PF06568"/>
    </source>
</evidence>
<feature type="region of interest" description="Disordered" evidence="1">
    <location>
        <begin position="1"/>
        <end position="26"/>
    </location>
</feature>
<proteinExistence type="predicted"/>
<name>A0ABS6HER0_9PROT</name>
<organism evidence="3 4">
    <name type="scientific">Falsiroseomonas oleicola</name>
    <dbReference type="NCBI Taxonomy" id="2801474"/>
    <lineage>
        <taxon>Bacteria</taxon>
        <taxon>Pseudomonadati</taxon>
        <taxon>Pseudomonadota</taxon>
        <taxon>Alphaproteobacteria</taxon>
        <taxon>Acetobacterales</taxon>
        <taxon>Roseomonadaceae</taxon>
        <taxon>Falsiroseomonas</taxon>
    </lineage>
</organism>
<evidence type="ECO:0000313" key="4">
    <source>
        <dbReference type="Proteomes" id="UP000689967"/>
    </source>
</evidence>
<dbReference type="Proteomes" id="UP000689967">
    <property type="component" value="Unassembled WGS sequence"/>
</dbReference>
<sequence>MSGFSLSRGGVRRTAQAPSRQDGLPARGWADRIAMMLHAMTTRRHLAAMDDRMLKDIGVSRSEALQESSRAPWDTGPRAQ</sequence>
<dbReference type="Pfam" id="PF06568">
    <property type="entry name" value="YjiS-like"/>
    <property type="match status" value="1"/>
</dbReference>
<evidence type="ECO:0000256" key="1">
    <source>
        <dbReference type="SAM" id="MobiDB-lite"/>
    </source>
</evidence>
<feature type="domain" description="YjiS-like" evidence="2">
    <location>
        <begin position="38"/>
        <end position="64"/>
    </location>
</feature>
<keyword evidence="4" id="KW-1185">Reference proteome</keyword>
<dbReference type="EMBL" id="JAERQM010000008">
    <property type="protein sequence ID" value="MBU8546448.1"/>
    <property type="molecule type" value="Genomic_DNA"/>
</dbReference>
<accession>A0ABS6HER0</accession>
<dbReference type="InterPro" id="IPR009506">
    <property type="entry name" value="YjiS-like"/>
</dbReference>
<protein>
    <submittedName>
        <fullName evidence="3">DUF1127 domain-containing protein</fullName>
    </submittedName>
</protein>
<evidence type="ECO:0000313" key="3">
    <source>
        <dbReference type="EMBL" id="MBU8546448.1"/>
    </source>
</evidence>
<comment type="caution">
    <text evidence="3">The sequence shown here is derived from an EMBL/GenBank/DDBJ whole genome shotgun (WGS) entry which is preliminary data.</text>
</comment>
<reference evidence="3 4" key="1">
    <citation type="submission" date="2021-01" db="EMBL/GenBank/DDBJ databases">
        <title>Roseomonas sp. nov, a bacterium isolated from an oil production mixture in Yumen Oilfield.</title>
        <authorList>
            <person name="Wu D."/>
        </authorList>
    </citation>
    <scope>NUCLEOTIDE SEQUENCE [LARGE SCALE GENOMIC DNA]</scope>
    <source>
        <strain evidence="3 4">ROY-5-3</strain>
    </source>
</reference>
<gene>
    <name evidence="3" type="ORF">JJQ90_22195</name>
</gene>